<organism evidence="7 8">
    <name type="scientific">Colocasia esculenta</name>
    <name type="common">Wild taro</name>
    <name type="synonym">Arum esculentum</name>
    <dbReference type="NCBI Taxonomy" id="4460"/>
    <lineage>
        <taxon>Eukaryota</taxon>
        <taxon>Viridiplantae</taxon>
        <taxon>Streptophyta</taxon>
        <taxon>Embryophyta</taxon>
        <taxon>Tracheophyta</taxon>
        <taxon>Spermatophyta</taxon>
        <taxon>Magnoliopsida</taxon>
        <taxon>Liliopsida</taxon>
        <taxon>Araceae</taxon>
        <taxon>Aroideae</taxon>
        <taxon>Colocasieae</taxon>
        <taxon>Colocasia</taxon>
    </lineage>
</organism>
<dbReference type="Pfam" id="PF04133">
    <property type="entry name" value="Vps55"/>
    <property type="match status" value="1"/>
</dbReference>
<dbReference type="PANTHER" id="PTHR12050:SF1">
    <property type="entry name" value="VACUOLAR PROTEIN SORTING-ASSOCIATED PROTEIN 55 HOMOLOG"/>
    <property type="match status" value="1"/>
</dbReference>
<dbReference type="EMBL" id="NMUH01001039">
    <property type="protein sequence ID" value="MQL88213.1"/>
    <property type="molecule type" value="Genomic_DNA"/>
</dbReference>
<dbReference type="InterPro" id="IPR007262">
    <property type="entry name" value="Vps55/LEPROT"/>
</dbReference>
<keyword evidence="3 6" id="KW-0812">Transmembrane</keyword>
<evidence type="ECO:0000313" key="7">
    <source>
        <dbReference type="EMBL" id="MQL88213.1"/>
    </source>
</evidence>
<reference evidence="7" key="1">
    <citation type="submission" date="2017-07" db="EMBL/GenBank/DDBJ databases">
        <title>Taro Niue Genome Assembly and Annotation.</title>
        <authorList>
            <person name="Atibalentja N."/>
            <person name="Keating K."/>
            <person name="Fields C.J."/>
        </authorList>
    </citation>
    <scope>NUCLEOTIDE SEQUENCE</scope>
    <source>
        <strain evidence="7">Niue_2</strain>
        <tissue evidence="7">Leaf</tissue>
    </source>
</reference>
<proteinExistence type="inferred from homology"/>
<evidence type="ECO:0000256" key="6">
    <source>
        <dbReference type="SAM" id="Phobius"/>
    </source>
</evidence>
<dbReference type="OrthoDB" id="14246at2759"/>
<evidence type="ECO:0000256" key="5">
    <source>
        <dbReference type="ARBA" id="ARBA00023136"/>
    </source>
</evidence>
<comment type="caution">
    <text evidence="7">The sequence shown here is derived from an EMBL/GenBank/DDBJ whole genome shotgun (WGS) entry which is preliminary data.</text>
</comment>
<evidence type="ECO:0000256" key="1">
    <source>
        <dbReference type="ARBA" id="ARBA00004141"/>
    </source>
</evidence>
<evidence type="ECO:0000256" key="2">
    <source>
        <dbReference type="ARBA" id="ARBA00005645"/>
    </source>
</evidence>
<dbReference type="Proteomes" id="UP000652761">
    <property type="component" value="Unassembled WGS sequence"/>
</dbReference>
<dbReference type="GO" id="GO:0032511">
    <property type="term" value="P:late endosome to vacuole transport via multivesicular body sorting pathway"/>
    <property type="evidence" value="ECO:0007669"/>
    <property type="project" value="TreeGrafter"/>
</dbReference>
<dbReference type="GO" id="GO:0016020">
    <property type="term" value="C:membrane"/>
    <property type="evidence" value="ECO:0007669"/>
    <property type="project" value="UniProtKB-SubCell"/>
</dbReference>
<accession>A0A843V675</accession>
<feature type="transmembrane region" description="Helical" evidence="6">
    <location>
        <begin position="256"/>
        <end position="279"/>
    </location>
</feature>
<evidence type="ECO:0000313" key="8">
    <source>
        <dbReference type="Proteomes" id="UP000652761"/>
    </source>
</evidence>
<sequence length="358" mass="39443">MYTFSTAQRPRWVSFQAQANKSREHRRKPGADLAFHVLLDVRMLCFRLRPDEAPPRTSLSGTLIAAFFFLPPWASGLISLRDSEEACFWSWTPARLCGIRISKTLPCDSSFPFLVFAAERGMDRCGMWAAFTSHGAYVKRNGFSAARFAIKFPTTGDVAQSVQFGKEVSTYGIEVDGSQFSFRGSAAIWAIQWLIFSILFLSDSLNLEMSDFRLTGCVRTGKLVLLAIMVSAGIVLQFLVRNQTKINLPYETPSPILTLNCAPAAVLMYVLLPMPLMFFSGSDASSLTSAERSGSWADFTKFLTGASAVGSIAIPSILKHADVIGWGALAMALSSFFSFLLAIVLFLQLSNESDYSLF</sequence>
<keyword evidence="5 6" id="KW-0472">Membrane</keyword>
<keyword evidence="4 6" id="KW-1133">Transmembrane helix</keyword>
<evidence type="ECO:0000256" key="3">
    <source>
        <dbReference type="ARBA" id="ARBA00022692"/>
    </source>
</evidence>
<dbReference type="GO" id="GO:0005768">
    <property type="term" value="C:endosome"/>
    <property type="evidence" value="ECO:0007669"/>
    <property type="project" value="TreeGrafter"/>
</dbReference>
<feature type="transmembrane region" description="Helical" evidence="6">
    <location>
        <begin position="223"/>
        <end position="240"/>
    </location>
</feature>
<feature type="transmembrane region" description="Helical" evidence="6">
    <location>
        <begin position="324"/>
        <end position="347"/>
    </location>
</feature>
<protein>
    <submittedName>
        <fullName evidence="7">Uncharacterized protein</fullName>
    </submittedName>
</protein>
<gene>
    <name evidence="7" type="ORF">Taro_020769</name>
</gene>
<dbReference type="AlphaFoldDB" id="A0A843V675"/>
<name>A0A843V675_COLES</name>
<dbReference type="PANTHER" id="PTHR12050">
    <property type="entry name" value="LEPTIN RECEPTOR-RELATED"/>
    <property type="match status" value="1"/>
</dbReference>
<feature type="transmembrane region" description="Helical" evidence="6">
    <location>
        <begin position="299"/>
        <end position="318"/>
    </location>
</feature>
<keyword evidence="8" id="KW-1185">Reference proteome</keyword>
<evidence type="ECO:0000256" key="4">
    <source>
        <dbReference type="ARBA" id="ARBA00022989"/>
    </source>
</evidence>
<comment type="similarity">
    <text evidence="2">Belongs to the OB-RGRP/VPS55 family.</text>
</comment>
<feature type="transmembrane region" description="Helical" evidence="6">
    <location>
        <begin position="186"/>
        <end position="202"/>
    </location>
</feature>
<comment type="subcellular location">
    <subcellularLocation>
        <location evidence="1">Membrane</location>
        <topology evidence="1">Multi-pass membrane protein</topology>
    </subcellularLocation>
</comment>